<evidence type="ECO:0000313" key="11">
    <source>
        <dbReference type="Proteomes" id="UP000217771"/>
    </source>
</evidence>
<keyword evidence="11" id="KW-1185">Reference proteome</keyword>
<dbReference type="InterPro" id="IPR004681">
    <property type="entry name" value="TRAP_DctM"/>
</dbReference>
<feature type="transmembrane region" description="Helical" evidence="8">
    <location>
        <begin position="245"/>
        <end position="262"/>
    </location>
</feature>
<evidence type="ECO:0000256" key="3">
    <source>
        <dbReference type="ARBA" id="ARBA00022519"/>
    </source>
</evidence>
<name>A0A2A2EY34_9GAMM</name>
<sequence length="429" mass="45753">MAIYAGFFTLAGLFIIGVPVFAAFFGFNIIAAILLMGPQMLSLFSASILDTVTTGELVTVPLFILMGELLFRSGCIAILFDAVDDIIGRIRGRQYVIVVVISVLLGALSGSAVAVAAMLGRTVMVEGMKRGGDRRLLAGLILGGSCLAPIIPPSFLVVLIGMLSGTSISALLAAGVLPGLVAGLLFFLYVQVQLHLDPSRDLQSDESRLRRPIWKAIISLMPFSLVIFSVLGLILLGIATPSESAACGVVGALIVSAIYRKLTVTMVVEALKGAVLMSSMILLIMAASKILTQLLAFSGFTHELIAFLTAMDLSMLAALILLMLIPFVLCMFLDQIALMLILIPIYNPLVAVFGFDPLVFWTLFLLNLTLGAITPPFGYALFTLSASSPSEVSLKEIYAAAWPFIGLIVLTMVLAYTFPALVTWLPARL</sequence>
<feature type="transmembrane region" description="Helical" evidence="8">
    <location>
        <begin position="57"/>
        <end position="80"/>
    </location>
</feature>
<evidence type="ECO:0000256" key="4">
    <source>
        <dbReference type="ARBA" id="ARBA00022692"/>
    </source>
</evidence>
<dbReference type="Pfam" id="PF06808">
    <property type="entry name" value="DctM"/>
    <property type="match status" value="1"/>
</dbReference>
<proteinExistence type="predicted"/>
<feature type="transmembrane region" description="Helical" evidence="8">
    <location>
        <begin position="274"/>
        <end position="298"/>
    </location>
</feature>
<dbReference type="PIRSF" id="PIRSF006066">
    <property type="entry name" value="HI0050"/>
    <property type="match status" value="1"/>
</dbReference>
<comment type="caution">
    <text evidence="10">The sequence shown here is derived from an EMBL/GenBank/DDBJ whole genome shotgun (WGS) entry which is preliminary data.</text>
</comment>
<evidence type="ECO:0000259" key="9">
    <source>
        <dbReference type="Pfam" id="PF06808"/>
    </source>
</evidence>
<gene>
    <name evidence="10" type="ORF">CK498_08440</name>
</gene>
<feature type="transmembrane region" description="Helical" evidence="8">
    <location>
        <begin position="361"/>
        <end position="385"/>
    </location>
</feature>
<evidence type="ECO:0000256" key="2">
    <source>
        <dbReference type="ARBA" id="ARBA00022475"/>
    </source>
</evidence>
<comment type="subcellular location">
    <subcellularLocation>
        <location evidence="1 7">Cell inner membrane</location>
        <topology evidence="1 7">Multi-pass membrane protein</topology>
    </subcellularLocation>
</comment>
<feature type="transmembrane region" description="Helical" evidence="8">
    <location>
        <begin position="140"/>
        <end position="162"/>
    </location>
</feature>
<evidence type="ECO:0000256" key="5">
    <source>
        <dbReference type="ARBA" id="ARBA00022989"/>
    </source>
</evidence>
<reference evidence="10 11" key="1">
    <citation type="submission" date="2017-08" db="EMBL/GenBank/DDBJ databases">
        <title>Halomonas alkalisoli sp. nov., isolated from saline alkaline soil.</title>
        <authorList>
            <person name="Wang D."/>
            <person name="Zhang G."/>
        </authorList>
    </citation>
    <scope>NUCLEOTIDE SEQUENCE [LARGE SCALE GENOMIC DNA]</scope>
    <source>
        <strain evidence="10 11">WRN001</strain>
    </source>
</reference>
<organism evidence="10 11">
    <name type="scientific">Halomonas salipaludis</name>
    <dbReference type="NCBI Taxonomy" id="2032625"/>
    <lineage>
        <taxon>Bacteria</taxon>
        <taxon>Pseudomonadati</taxon>
        <taxon>Pseudomonadota</taxon>
        <taxon>Gammaproteobacteria</taxon>
        <taxon>Oceanospirillales</taxon>
        <taxon>Halomonadaceae</taxon>
        <taxon>Halomonas</taxon>
    </lineage>
</organism>
<dbReference type="OrthoDB" id="9796052at2"/>
<feature type="transmembrane region" description="Helical" evidence="8">
    <location>
        <begin position="304"/>
        <end position="329"/>
    </location>
</feature>
<dbReference type="Proteomes" id="UP000217771">
    <property type="component" value="Unassembled WGS sequence"/>
</dbReference>
<dbReference type="InterPro" id="IPR010656">
    <property type="entry name" value="DctM"/>
</dbReference>
<feature type="transmembrane region" description="Helical" evidence="8">
    <location>
        <begin position="213"/>
        <end position="239"/>
    </location>
</feature>
<accession>A0A2A2EY34</accession>
<dbReference type="GO" id="GO:0022857">
    <property type="term" value="F:transmembrane transporter activity"/>
    <property type="evidence" value="ECO:0007669"/>
    <property type="project" value="UniProtKB-UniRule"/>
</dbReference>
<keyword evidence="6 8" id="KW-0472">Membrane</keyword>
<dbReference type="EMBL" id="NSKB01000003">
    <property type="protein sequence ID" value="PAU77262.1"/>
    <property type="molecule type" value="Genomic_DNA"/>
</dbReference>
<evidence type="ECO:0000256" key="6">
    <source>
        <dbReference type="ARBA" id="ARBA00023136"/>
    </source>
</evidence>
<keyword evidence="7" id="KW-0813">Transport</keyword>
<feature type="transmembrane region" description="Helical" evidence="8">
    <location>
        <begin position="397"/>
        <end position="418"/>
    </location>
</feature>
<keyword evidence="3 7" id="KW-0997">Cell inner membrane</keyword>
<dbReference type="PANTHER" id="PTHR33362">
    <property type="entry name" value="SIALIC ACID TRAP TRANSPORTER PERMEASE PROTEIN SIAT-RELATED"/>
    <property type="match status" value="1"/>
</dbReference>
<evidence type="ECO:0000313" key="10">
    <source>
        <dbReference type="EMBL" id="PAU77262.1"/>
    </source>
</evidence>
<feature type="transmembrane region" description="Helical" evidence="8">
    <location>
        <begin position="95"/>
        <end position="119"/>
    </location>
</feature>
<dbReference type="PANTHER" id="PTHR33362:SF5">
    <property type="entry name" value="C4-DICARBOXYLATE TRAP TRANSPORTER LARGE PERMEASE PROTEIN DCTM"/>
    <property type="match status" value="1"/>
</dbReference>
<dbReference type="AlphaFoldDB" id="A0A2A2EY34"/>
<feature type="transmembrane region" description="Helical" evidence="8">
    <location>
        <begin position="6"/>
        <end position="36"/>
    </location>
</feature>
<keyword evidence="5 8" id="KW-1133">Transmembrane helix</keyword>
<dbReference type="RefSeq" id="WP_095620434.1">
    <property type="nucleotide sequence ID" value="NZ_NSKB01000003.1"/>
</dbReference>
<evidence type="ECO:0000256" key="7">
    <source>
        <dbReference type="RuleBase" id="RU369079"/>
    </source>
</evidence>
<keyword evidence="2" id="KW-1003">Cell membrane</keyword>
<evidence type="ECO:0000256" key="1">
    <source>
        <dbReference type="ARBA" id="ARBA00004429"/>
    </source>
</evidence>
<feature type="domain" description="TRAP C4-dicarboxylate transport system permease DctM subunit" evidence="9">
    <location>
        <begin position="8"/>
        <end position="421"/>
    </location>
</feature>
<evidence type="ECO:0000256" key="8">
    <source>
        <dbReference type="SAM" id="Phobius"/>
    </source>
</evidence>
<dbReference type="GO" id="GO:0005886">
    <property type="term" value="C:plasma membrane"/>
    <property type="evidence" value="ECO:0007669"/>
    <property type="project" value="UniProtKB-SubCell"/>
</dbReference>
<protein>
    <submittedName>
        <fullName evidence="10">C4-dicarboxylate ABC transporter permease</fullName>
    </submittedName>
</protein>
<feature type="transmembrane region" description="Helical" evidence="8">
    <location>
        <begin position="336"/>
        <end position="355"/>
    </location>
</feature>
<feature type="transmembrane region" description="Helical" evidence="8">
    <location>
        <begin position="168"/>
        <end position="192"/>
    </location>
</feature>
<comment type="function">
    <text evidence="7">Part of the tripartite ATP-independent periplasmic (TRAP) transport system.</text>
</comment>
<keyword evidence="4 8" id="KW-0812">Transmembrane</keyword>